<sequence>MYRFSVFEKEFSFLDIPSCSTFSLIFFIACTLSACSASQQTSGDSNYDITRPESTDSNQRLEELYWSRIDSSKMEFTQADVDFMVGMISHHAQALIMSDLAPKNNASPAIQRLASRIINAQKDEIQSMQKWLGDRNQPVPAVQIDGLILNIVMEPAEEAASSHQQMSHSHSGHSAMDHSGMPGMLTQEELNDLSEQEGKDFDRAFLEYMIAHHEGAVVMVENLFTVDGAAQDQQIFRLASDIQADQTTEIERMELMLREMNE</sequence>
<dbReference type="InterPro" id="IPR012347">
    <property type="entry name" value="Ferritin-like"/>
</dbReference>
<dbReference type="InterPro" id="IPR005183">
    <property type="entry name" value="DUF305_CopM-like"/>
</dbReference>
<organism evidence="2 3">
    <name type="scientific">Rhodohalobacter sulfatireducens</name>
    <dbReference type="NCBI Taxonomy" id="2911366"/>
    <lineage>
        <taxon>Bacteria</taxon>
        <taxon>Pseudomonadati</taxon>
        <taxon>Balneolota</taxon>
        <taxon>Balneolia</taxon>
        <taxon>Balneolales</taxon>
        <taxon>Balneolaceae</taxon>
        <taxon>Rhodohalobacter</taxon>
    </lineage>
</organism>
<gene>
    <name evidence="2" type="ORF">L6773_02950</name>
</gene>
<dbReference type="RefSeq" id="WP_237852354.1">
    <property type="nucleotide sequence ID" value="NZ_JAKLWS010000002.1"/>
</dbReference>
<reference evidence="2" key="2">
    <citation type="submission" date="2024-05" db="EMBL/GenBank/DDBJ databases">
        <title>Rhodohalobacter halophilus gen. nov., sp. nov., a moderately halophilic member of the family Balneolaceae.</title>
        <authorList>
            <person name="Xia J."/>
        </authorList>
    </citation>
    <scope>NUCLEOTIDE SEQUENCE</scope>
    <source>
        <strain evidence="2">WB101</strain>
    </source>
</reference>
<evidence type="ECO:0000313" key="3">
    <source>
        <dbReference type="Proteomes" id="UP001165366"/>
    </source>
</evidence>
<accession>A0ABS9K9K4</accession>
<dbReference type="PROSITE" id="PS51257">
    <property type="entry name" value="PROKAR_LIPOPROTEIN"/>
    <property type="match status" value="1"/>
</dbReference>
<comment type="caution">
    <text evidence="2">The sequence shown here is derived from an EMBL/GenBank/DDBJ whole genome shotgun (WGS) entry which is preliminary data.</text>
</comment>
<name>A0ABS9K9K4_9BACT</name>
<dbReference type="Pfam" id="PF03713">
    <property type="entry name" value="DUF305"/>
    <property type="match status" value="1"/>
</dbReference>
<keyword evidence="3" id="KW-1185">Reference proteome</keyword>
<dbReference type="Proteomes" id="UP001165366">
    <property type="component" value="Unassembled WGS sequence"/>
</dbReference>
<protein>
    <submittedName>
        <fullName evidence="2">DUF305 domain-containing protein</fullName>
    </submittedName>
</protein>
<feature type="domain" description="DUF305" evidence="1">
    <location>
        <begin position="80"/>
        <end position="257"/>
    </location>
</feature>
<dbReference type="Gene3D" id="1.20.1260.10">
    <property type="match status" value="1"/>
</dbReference>
<dbReference type="PANTHER" id="PTHR36933:SF1">
    <property type="entry name" value="SLL0788 PROTEIN"/>
    <property type="match status" value="1"/>
</dbReference>
<evidence type="ECO:0000259" key="1">
    <source>
        <dbReference type="Pfam" id="PF03713"/>
    </source>
</evidence>
<dbReference type="PANTHER" id="PTHR36933">
    <property type="entry name" value="SLL0788 PROTEIN"/>
    <property type="match status" value="1"/>
</dbReference>
<dbReference type="EMBL" id="JAKLWS010000002">
    <property type="protein sequence ID" value="MCG2587510.1"/>
    <property type="molecule type" value="Genomic_DNA"/>
</dbReference>
<evidence type="ECO:0000313" key="2">
    <source>
        <dbReference type="EMBL" id="MCG2587510.1"/>
    </source>
</evidence>
<proteinExistence type="predicted"/>
<reference evidence="2" key="1">
    <citation type="submission" date="2022-01" db="EMBL/GenBank/DDBJ databases">
        <authorList>
            <person name="Wang Y."/>
        </authorList>
    </citation>
    <scope>NUCLEOTIDE SEQUENCE</scope>
    <source>
        <strain evidence="2">WB101</strain>
    </source>
</reference>